<dbReference type="SUPFAM" id="SSF48371">
    <property type="entry name" value="ARM repeat"/>
    <property type="match status" value="1"/>
</dbReference>
<dbReference type="Pfam" id="PF25782">
    <property type="entry name" value="TPR_CAND1"/>
    <property type="match status" value="1"/>
</dbReference>
<proteinExistence type="predicted"/>
<keyword evidence="2" id="KW-0833">Ubl conjugation pathway</keyword>
<reference evidence="3" key="1">
    <citation type="submission" date="2023-01" db="EMBL/GenBank/DDBJ databases">
        <title>Genome assembly of the deep-sea coral Lophelia pertusa.</title>
        <authorList>
            <person name="Herrera S."/>
            <person name="Cordes E."/>
        </authorList>
    </citation>
    <scope>NUCLEOTIDE SEQUENCE</scope>
    <source>
        <strain evidence="3">USNM1676648</strain>
        <tissue evidence="3">Polyp</tissue>
    </source>
</reference>
<evidence type="ECO:0000256" key="2">
    <source>
        <dbReference type="ARBA" id="ARBA00022786"/>
    </source>
</evidence>
<dbReference type="Gene3D" id="1.25.10.10">
    <property type="entry name" value="Leucine-rich Repeat Variant"/>
    <property type="match status" value="1"/>
</dbReference>
<dbReference type="InterPro" id="IPR039852">
    <property type="entry name" value="CAND1/CAND2"/>
</dbReference>
<evidence type="ECO:0000256" key="1">
    <source>
        <dbReference type="ARBA" id="ARBA00022737"/>
    </source>
</evidence>
<dbReference type="EMBL" id="MU825434">
    <property type="protein sequence ID" value="KAJ7389385.1"/>
    <property type="molecule type" value="Genomic_DNA"/>
</dbReference>
<dbReference type="InterPro" id="IPR011989">
    <property type="entry name" value="ARM-like"/>
</dbReference>
<evidence type="ECO:0000313" key="4">
    <source>
        <dbReference type="Proteomes" id="UP001163046"/>
    </source>
</evidence>
<protein>
    <submittedName>
        <fullName evidence="3">Cullin-associated NEDD8-dissociated protein 1</fullName>
    </submittedName>
</protein>
<accession>A0A9X0D789</accession>
<keyword evidence="4" id="KW-1185">Reference proteome</keyword>
<sequence>MDDDSGPVNLLTTQIQSIVRALHKQLREKSVKTRQGCFHLLLELVAVLPGALSDHISAIVPGIQFSLGDKSSTSNMKIDTLAFLGCILAQHPPKVFHPHIHVLVPPVCNSSW</sequence>
<name>A0A9X0D789_9CNID</name>
<evidence type="ECO:0000313" key="3">
    <source>
        <dbReference type="EMBL" id="KAJ7389385.1"/>
    </source>
</evidence>
<dbReference type="InterPro" id="IPR016024">
    <property type="entry name" value="ARM-type_fold"/>
</dbReference>
<comment type="caution">
    <text evidence="3">The sequence shown here is derived from an EMBL/GenBank/DDBJ whole genome shotgun (WGS) entry which is preliminary data.</text>
</comment>
<dbReference type="GO" id="GO:0010265">
    <property type="term" value="P:SCF complex assembly"/>
    <property type="evidence" value="ECO:0007669"/>
    <property type="project" value="InterPro"/>
</dbReference>
<dbReference type="OrthoDB" id="10056345at2759"/>
<dbReference type="AlphaFoldDB" id="A0A9X0D789"/>
<gene>
    <name evidence="3" type="primary">CAND1_3</name>
    <name evidence="3" type="ORF">OS493_031914</name>
</gene>
<dbReference type="Proteomes" id="UP001163046">
    <property type="component" value="Unassembled WGS sequence"/>
</dbReference>
<dbReference type="PANTHER" id="PTHR12696">
    <property type="entry name" value="TIP120"/>
    <property type="match status" value="1"/>
</dbReference>
<organism evidence="3 4">
    <name type="scientific">Desmophyllum pertusum</name>
    <dbReference type="NCBI Taxonomy" id="174260"/>
    <lineage>
        <taxon>Eukaryota</taxon>
        <taxon>Metazoa</taxon>
        <taxon>Cnidaria</taxon>
        <taxon>Anthozoa</taxon>
        <taxon>Hexacorallia</taxon>
        <taxon>Scleractinia</taxon>
        <taxon>Caryophylliina</taxon>
        <taxon>Caryophylliidae</taxon>
        <taxon>Desmophyllum</taxon>
    </lineage>
</organism>
<keyword evidence="1" id="KW-0677">Repeat</keyword>